<keyword evidence="3" id="KW-1185">Reference proteome</keyword>
<evidence type="ECO:0000256" key="1">
    <source>
        <dbReference type="SAM" id="MobiDB-lite"/>
    </source>
</evidence>
<feature type="region of interest" description="Disordered" evidence="1">
    <location>
        <begin position="28"/>
        <end position="170"/>
    </location>
</feature>
<sequence length="321" mass="33755">MREPAKPKTPLKKEELEAIAKELKKKLSRASVAAKSHSPTLRKSPLKQQAAAAVRKQAAASPTSSPLYSPHKSPTKKKPSSMSAVYLSSSPLKTPLKTAGHDSPTKRMVLEPASAPSPVRRLKPSLEARPAPAAPPPSAPLAPASASAPRPVTTPKQQRRDLVSTPNRSHYDEGADLLMYLATSPSPAKPYTQSVLPNGAIPTSHPLAAATGQPPTPGAPVSFGAPLAKTTKGKSDPFVAPAPPMTPKRAPGVSAAKTPQNRLTPGLLSALPSSGLTLTPTGFNMNDYVNFFTPSPGGEMLTKNLLKTPDFNNLINHDKKF</sequence>
<comment type="caution">
    <text evidence="2">The sequence shown here is derived from an EMBL/GenBank/DDBJ whole genome shotgun (WGS) entry which is preliminary data.</text>
</comment>
<dbReference type="RefSeq" id="XP_034012058.1">
    <property type="nucleotide sequence ID" value="XM_034155879.1"/>
</dbReference>
<dbReference type="EMBL" id="SWFT01000101">
    <property type="protein sequence ID" value="KAA8901621.1"/>
    <property type="molecule type" value="Genomic_DNA"/>
</dbReference>
<name>A0A642ULX1_DIURU</name>
<gene>
    <name evidence="2" type="ORF">DIURU_003149</name>
</gene>
<evidence type="ECO:0000313" key="3">
    <source>
        <dbReference type="Proteomes" id="UP000449547"/>
    </source>
</evidence>
<reference evidence="2 3" key="1">
    <citation type="submission" date="2019-07" db="EMBL/GenBank/DDBJ databases">
        <title>Genome assembly of two rare yeast pathogens: Diutina rugosa and Trichomonascus ciferrii.</title>
        <authorList>
            <person name="Mixao V."/>
            <person name="Saus E."/>
            <person name="Hansen A."/>
            <person name="Lass-Flor C."/>
            <person name="Gabaldon T."/>
        </authorList>
    </citation>
    <scope>NUCLEOTIDE SEQUENCE [LARGE SCALE GENOMIC DNA]</scope>
    <source>
        <strain evidence="2 3">CBS 613</strain>
    </source>
</reference>
<feature type="compositionally biased region" description="Low complexity" evidence="1">
    <location>
        <begin position="48"/>
        <end position="60"/>
    </location>
</feature>
<protein>
    <submittedName>
        <fullName evidence="2">Uncharacterized protein</fullName>
    </submittedName>
</protein>
<evidence type="ECO:0000313" key="2">
    <source>
        <dbReference type="EMBL" id="KAA8901621.1"/>
    </source>
</evidence>
<feature type="compositionally biased region" description="Basic and acidic residues" evidence="1">
    <location>
        <begin position="99"/>
        <end position="109"/>
    </location>
</feature>
<organism evidence="2 3">
    <name type="scientific">Diutina rugosa</name>
    <name type="common">Yeast</name>
    <name type="synonym">Candida rugosa</name>
    <dbReference type="NCBI Taxonomy" id="5481"/>
    <lineage>
        <taxon>Eukaryota</taxon>
        <taxon>Fungi</taxon>
        <taxon>Dikarya</taxon>
        <taxon>Ascomycota</taxon>
        <taxon>Saccharomycotina</taxon>
        <taxon>Pichiomycetes</taxon>
        <taxon>Debaryomycetaceae</taxon>
        <taxon>Diutina</taxon>
    </lineage>
</organism>
<accession>A0A642ULX1</accession>
<dbReference type="OrthoDB" id="2163387at2759"/>
<feature type="compositionally biased region" description="Low complexity" evidence="1">
    <location>
        <begin position="141"/>
        <end position="151"/>
    </location>
</feature>
<dbReference type="Proteomes" id="UP000449547">
    <property type="component" value="Unassembled WGS sequence"/>
</dbReference>
<dbReference type="OMA" id="MNDYVTF"/>
<proteinExistence type="predicted"/>
<dbReference type="VEuPathDB" id="FungiDB:DIURU_003149"/>
<feature type="compositionally biased region" description="Polar residues" evidence="1">
    <location>
        <begin position="82"/>
        <end position="92"/>
    </location>
</feature>
<dbReference type="GeneID" id="54781800"/>
<dbReference type="AlphaFoldDB" id="A0A642ULX1"/>
<feature type="region of interest" description="Disordered" evidence="1">
    <location>
        <begin position="190"/>
        <end position="265"/>
    </location>
</feature>